<accession>A0AA40C9Q4</accession>
<evidence type="ECO:0000313" key="2">
    <source>
        <dbReference type="EMBL" id="KAK0629734.1"/>
    </source>
</evidence>
<evidence type="ECO:0000256" key="1">
    <source>
        <dbReference type="SAM" id="MobiDB-lite"/>
    </source>
</evidence>
<dbReference type="Proteomes" id="UP001174934">
    <property type="component" value="Unassembled WGS sequence"/>
</dbReference>
<feature type="region of interest" description="Disordered" evidence="1">
    <location>
        <begin position="1"/>
        <end position="228"/>
    </location>
</feature>
<feature type="compositionally biased region" description="Low complexity" evidence="1">
    <location>
        <begin position="42"/>
        <end position="58"/>
    </location>
</feature>
<keyword evidence="3" id="KW-1185">Reference proteome</keyword>
<gene>
    <name evidence="2" type="ORF">B0T17DRAFT_506258</name>
</gene>
<comment type="caution">
    <text evidence="2">The sequence shown here is derived from an EMBL/GenBank/DDBJ whole genome shotgun (WGS) entry which is preliminary data.</text>
</comment>
<evidence type="ECO:0000313" key="3">
    <source>
        <dbReference type="Proteomes" id="UP001174934"/>
    </source>
</evidence>
<feature type="compositionally biased region" description="Low complexity" evidence="1">
    <location>
        <begin position="67"/>
        <end position="84"/>
    </location>
</feature>
<feature type="compositionally biased region" description="Basic and acidic residues" evidence="1">
    <location>
        <begin position="1"/>
        <end position="10"/>
    </location>
</feature>
<dbReference type="EMBL" id="JAULSR010000002">
    <property type="protein sequence ID" value="KAK0629734.1"/>
    <property type="molecule type" value="Genomic_DNA"/>
</dbReference>
<proteinExistence type="predicted"/>
<name>A0AA40C9Q4_9PEZI</name>
<feature type="compositionally biased region" description="Basic and acidic residues" evidence="1">
    <location>
        <begin position="85"/>
        <end position="96"/>
    </location>
</feature>
<organism evidence="2 3">
    <name type="scientific">Bombardia bombarda</name>
    <dbReference type="NCBI Taxonomy" id="252184"/>
    <lineage>
        <taxon>Eukaryota</taxon>
        <taxon>Fungi</taxon>
        <taxon>Dikarya</taxon>
        <taxon>Ascomycota</taxon>
        <taxon>Pezizomycotina</taxon>
        <taxon>Sordariomycetes</taxon>
        <taxon>Sordariomycetidae</taxon>
        <taxon>Sordariales</taxon>
        <taxon>Lasiosphaeriaceae</taxon>
        <taxon>Bombardia</taxon>
    </lineage>
</organism>
<feature type="compositionally biased region" description="Polar residues" evidence="1">
    <location>
        <begin position="17"/>
        <end position="28"/>
    </location>
</feature>
<dbReference type="AlphaFoldDB" id="A0AA40C9Q4"/>
<feature type="compositionally biased region" description="Basic and acidic residues" evidence="1">
    <location>
        <begin position="199"/>
        <end position="216"/>
    </location>
</feature>
<protein>
    <submittedName>
        <fullName evidence="2">Uncharacterized protein</fullName>
    </submittedName>
</protein>
<feature type="compositionally biased region" description="Basic and acidic residues" evidence="1">
    <location>
        <begin position="118"/>
        <end position="135"/>
    </location>
</feature>
<sequence>MSGDRLRDLPSPDGATSDANSSIQVHLDTSSHRGGLSTAVTPRSPSRHPSPSRTPEPSLGRQVAENSLSSFLSSQQQSQSSSSSQHERPSAEDLLRDLISPIDSSRNALTDPTHGLKRPHDGESAGEPLPKRDRLEEELEQMAAAYHEDSPSPPSEPEDFDSTSTTGPDEQQQQQQTSSPTGSRRVLPIRQARRRVPSPHREGEPSRRQGGHDNHHQYTGLRSKSPAK</sequence>
<reference evidence="2" key="1">
    <citation type="submission" date="2023-06" db="EMBL/GenBank/DDBJ databases">
        <title>Genome-scale phylogeny and comparative genomics of the fungal order Sordariales.</title>
        <authorList>
            <consortium name="Lawrence Berkeley National Laboratory"/>
            <person name="Hensen N."/>
            <person name="Bonometti L."/>
            <person name="Westerberg I."/>
            <person name="Brannstrom I.O."/>
            <person name="Guillou S."/>
            <person name="Cros-Aarteil S."/>
            <person name="Calhoun S."/>
            <person name="Haridas S."/>
            <person name="Kuo A."/>
            <person name="Mondo S."/>
            <person name="Pangilinan J."/>
            <person name="Riley R."/>
            <person name="LaButti K."/>
            <person name="Andreopoulos B."/>
            <person name="Lipzen A."/>
            <person name="Chen C."/>
            <person name="Yanf M."/>
            <person name="Daum C."/>
            <person name="Ng V."/>
            <person name="Clum A."/>
            <person name="Steindorff A."/>
            <person name="Ohm R."/>
            <person name="Martin F."/>
            <person name="Silar P."/>
            <person name="Natvig D."/>
            <person name="Lalanne C."/>
            <person name="Gautier V."/>
            <person name="Ament-velasquez S.L."/>
            <person name="Kruys A."/>
            <person name="Hutchinson M.I."/>
            <person name="Powell A.J."/>
            <person name="Barry K."/>
            <person name="Miller A.N."/>
            <person name="Grigoriev I.V."/>
            <person name="Debuchy R."/>
            <person name="Gladieux P."/>
            <person name="Thoren M.H."/>
            <person name="Johannesson H."/>
        </authorList>
    </citation>
    <scope>NUCLEOTIDE SEQUENCE</scope>
    <source>
        <strain evidence="2">SMH3391-2</strain>
    </source>
</reference>